<accession>A0A918TWA9</accession>
<dbReference type="SUPFAM" id="SSF51120">
    <property type="entry name" value="beta-Roll"/>
    <property type="match status" value="1"/>
</dbReference>
<dbReference type="InterPro" id="IPR011049">
    <property type="entry name" value="Serralysin-like_metalloprot_C"/>
</dbReference>
<dbReference type="GO" id="GO:0005615">
    <property type="term" value="C:extracellular space"/>
    <property type="evidence" value="ECO:0007669"/>
    <property type="project" value="InterPro"/>
</dbReference>
<protein>
    <recommendedName>
        <fullName evidence="3">SCP domain-containing protein</fullName>
    </recommendedName>
</protein>
<dbReference type="PROSITE" id="PS00330">
    <property type="entry name" value="HEMOLYSIN_CALCIUM"/>
    <property type="match status" value="2"/>
</dbReference>
<dbReference type="InterPro" id="IPR001343">
    <property type="entry name" value="Hemolysn_Ca-bd"/>
</dbReference>
<dbReference type="GO" id="GO:0005509">
    <property type="term" value="F:calcium ion binding"/>
    <property type="evidence" value="ECO:0007669"/>
    <property type="project" value="InterPro"/>
</dbReference>
<dbReference type="Pfam" id="PF00353">
    <property type="entry name" value="HemolysinCabind"/>
    <property type="match status" value="1"/>
</dbReference>
<evidence type="ECO:0008006" key="3">
    <source>
        <dbReference type="Google" id="ProtNLM"/>
    </source>
</evidence>
<sequence>MAVNIYKPNANDSLSLQELRLYHEIMAYRAEKGLGAIPLSKGLTTTAGRHVVDTYENFWVENRDYEPGANLHSWSDRPYYSNHSDAAGMWTAPERLGTGFLGNGYEISGAGYSDVTAALNGWKGSSGHNYVIINGPGWSGMNWQSIGIGVLHGNPSENFQGKVYHVWFSDTADAGVPDILGSTAADDFTGTAFRDRLFGRGGADSIQGDAGNDRIEGGAGHDRLTGGLGQDNFVFAAAKGASSDQITDFHRAEDQIWLAKAAFATLGDRVTAGELRQGIAAKDANDHLIYDQASGRLWYDANGDAKGGVALLARLGAGTALTAADFDMI</sequence>
<dbReference type="InterPro" id="IPR018511">
    <property type="entry name" value="Hemolysin-typ_Ca-bd_CS"/>
</dbReference>
<dbReference type="RefSeq" id="WP_189413150.1">
    <property type="nucleotide sequence ID" value="NZ_BMYJ01000013.1"/>
</dbReference>
<organism evidence="1 2">
    <name type="scientific">Neogemmobacter tilapiae</name>
    <dbReference type="NCBI Taxonomy" id="875041"/>
    <lineage>
        <taxon>Bacteria</taxon>
        <taxon>Pseudomonadati</taxon>
        <taxon>Pseudomonadota</taxon>
        <taxon>Alphaproteobacteria</taxon>
        <taxon>Rhodobacterales</taxon>
        <taxon>Paracoccaceae</taxon>
        <taxon>Neogemmobacter</taxon>
    </lineage>
</organism>
<dbReference type="InterPro" id="IPR035940">
    <property type="entry name" value="CAP_sf"/>
</dbReference>
<name>A0A918TWA9_9RHOB</name>
<dbReference type="PRINTS" id="PR00313">
    <property type="entry name" value="CABNDNGRPT"/>
</dbReference>
<proteinExistence type="predicted"/>
<gene>
    <name evidence="1" type="ORF">GCM10007315_33000</name>
</gene>
<comment type="caution">
    <text evidence="1">The sequence shown here is derived from an EMBL/GenBank/DDBJ whole genome shotgun (WGS) entry which is preliminary data.</text>
</comment>
<reference evidence="1" key="1">
    <citation type="journal article" date="2014" name="Int. J. Syst. Evol. Microbiol.">
        <title>Complete genome sequence of Corynebacterium casei LMG S-19264T (=DSM 44701T), isolated from a smear-ripened cheese.</title>
        <authorList>
            <consortium name="US DOE Joint Genome Institute (JGI-PGF)"/>
            <person name="Walter F."/>
            <person name="Albersmeier A."/>
            <person name="Kalinowski J."/>
            <person name="Ruckert C."/>
        </authorList>
    </citation>
    <scope>NUCLEOTIDE SEQUENCE</scope>
    <source>
        <strain evidence="1">KCTC 23310</strain>
    </source>
</reference>
<reference evidence="1" key="2">
    <citation type="submission" date="2020-09" db="EMBL/GenBank/DDBJ databases">
        <authorList>
            <person name="Sun Q."/>
            <person name="Kim S."/>
        </authorList>
    </citation>
    <scope>NUCLEOTIDE SEQUENCE</scope>
    <source>
        <strain evidence="1">KCTC 23310</strain>
    </source>
</reference>
<dbReference type="EMBL" id="BMYJ01000013">
    <property type="protein sequence ID" value="GHC65793.1"/>
    <property type="molecule type" value="Genomic_DNA"/>
</dbReference>
<evidence type="ECO:0000313" key="1">
    <source>
        <dbReference type="EMBL" id="GHC65793.1"/>
    </source>
</evidence>
<dbReference type="Gene3D" id="3.40.33.10">
    <property type="entry name" value="CAP"/>
    <property type="match status" value="1"/>
</dbReference>
<evidence type="ECO:0000313" key="2">
    <source>
        <dbReference type="Proteomes" id="UP000638981"/>
    </source>
</evidence>
<dbReference type="Gene3D" id="2.150.10.10">
    <property type="entry name" value="Serralysin-like metalloprotease, C-terminal"/>
    <property type="match status" value="1"/>
</dbReference>
<dbReference type="Proteomes" id="UP000638981">
    <property type="component" value="Unassembled WGS sequence"/>
</dbReference>
<dbReference type="AlphaFoldDB" id="A0A918TWA9"/>
<keyword evidence="2" id="KW-1185">Reference proteome</keyword>